<dbReference type="Pfam" id="PF13966">
    <property type="entry name" value="zf-RVT"/>
    <property type="match status" value="1"/>
</dbReference>
<dbReference type="Proteomes" id="UP000729402">
    <property type="component" value="Unassembled WGS sequence"/>
</dbReference>
<organism evidence="2 3">
    <name type="scientific">Zizania palustris</name>
    <name type="common">Northern wild rice</name>
    <dbReference type="NCBI Taxonomy" id="103762"/>
    <lineage>
        <taxon>Eukaryota</taxon>
        <taxon>Viridiplantae</taxon>
        <taxon>Streptophyta</taxon>
        <taxon>Embryophyta</taxon>
        <taxon>Tracheophyta</taxon>
        <taxon>Spermatophyta</taxon>
        <taxon>Magnoliopsida</taxon>
        <taxon>Liliopsida</taxon>
        <taxon>Poales</taxon>
        <taxon>Poaceae</taxon>
        <taxon>BOP clade</taxon>
        <taxon>Oryzoideae</taxon>
        <taxon>Oryzeae</taxon>
        <taxon>Zizaniinae</taxon>
        <taxon>Zizania</taxon>
    </lineage>
</organism>
<gene>
    <name evidence="2" type="ORF">GUJ93_ZPchr0010g11192</name>
</gene>
<sequence>MGFMDIRAMNQALLCKWVYNIEQGREGTCYSILRNKYNVSRGALQADMTKGSYFWKGLNKVKKWVRMGCGYEVGMGSNVSLWHDVWEGDTPLKTLFPDLYDCCQDKNLTIVEAVQRVQNNTLFNRSLRGGDVQDWDSLLDIIGKVEQGVGVDRIRWLLDKKGFSSSSIYNLIVFRGVKDIDSMIIWKCGVPLKVKIFSWLMLKGRIQVGDQLRHMNWGGDPTCKLCGCIETVDHLIFECGLARMLWVFVIESLEWDLHVLNRISFIDMVGRLRDNKKKSITMQVLGAIAWTIWLTRNEFIFQNKICTDAVQVVHKLIAFLTQWLRLVPARLKEETSRCFDLLRARLLQLVHQDAPLTPSAHP</sequence>
<dbReference type="PANTHER" id="PTHR36617:SF15">
    <property type="entry name" value="REVERSE TRANSCRIPTASE ZINC-BINDING DOMAIN-CONTAINING PROTEIN"/>
    <property type="match status" value="1"/>
</dbReference>
<keyword evidence="3" id="KW-1185">Reference proteome</keyword>
<dbReference type="InterPro" id="IPR026960">
    <property type="entry name" value="RVT-Znf"/>
</dbReference>
<dbReference type="OrthoDB" id="684023at2759"/>
<dbReference type="PANTHER" id="PTHR36617">
    <property type="entry name" value="PROTEIN, PUTATIVE-RELATED"/>
    <property type="match status" value="1"/>
</dbReference>
<evidence type="ECO:0000259" key="1">
    <source>
        <dbReference type="Pfam" id="PF13966"/>
    </source>
</evidence>
<evidence type="ECO:0000313" key="2">
    <source>
        <dbReference type="EMBL" id="KAG8085930.1"/>
    </source>
</evidence>
<dbReference type="AlphaFoldDB" id="A0A8J6BJN1"/>
<dbReference type="EMBL" id="JAAALK010000082">
    <property type="protein sequence ID" value="KAG8085930.1"/>
    <property type="molecule type" value="Genomic_DNA"/>
</dbReference>
<protein>
    <recommendedName>
        <fullName evidence="1">Reverse transcriptase zinc-binding domain-containing protein</fullName>
    </recommendedName>
</protein>
<name>A0A8J6BJN1_ZIZPA</name>
<evidence type="ECO:0000313" key="3">
    <source>
        <dbReference type="Proteomes" id="UP000729402"/>
    </source>
</evidence>
<accession>A0A8J6BJN1</accession>
<feature type="domain" description="Reverse transcriptase zinc-binding" evidence="1">
    <location>
        <begin position="163"/>
        <end position="246"/>
    </location>
</feature>
<comment type="caution">
    <text evidence="2">The sequence shown here is derived from an EMBL/GenBank/DDBJ whole genome shotgun (WGS) entry which is preliminary data.</text>
</comment>
<proteinExistence type="predicted"/>
<reference evidence="2" key="1">
    <citation type="journal article" date="2021" name="bioRxiv">
        <title>Whole Genome Assembly and Annotation of Northern Wild Rice, Zizania palustris L., Supports a Whole Genome Duplication in the Zizania Genus.</title>
        <authorList>
            <person name="Haas M."/>
            <person name="Kono T."/>
            <person name="Macchietto M."/>
            <person name="Millas R."/>
            <person name="McGilp L."/>
            <person name="Shao M."/>
            <person name="Duquette J."/>
            <person name="Hirsch C.N."/>
            <person name="Kimball J."/>
        </authorList>
    </citation>
    <scope>NUCLEOTIDE SEQUENCE</scope>
    <source>
        <tissue evidence="2">Fresh leaf tissue</tissue>
    </source>
</reference>
<reference evidence="2" key="2">
    <citation type="submission" date="2021-02" db="EMBL/GenBank/DDBJ databases">
        <authorList>
            <person name="Kimball J.A."/>
            <person name="Haas M.W."/>
            <person name="Macchietto M."/>
            <person name="Kono T."/>
            <person name="Duquette J."/>
            <person name="Shao M."/>
        </authorList>
    </citation>
    <scope>NUCLEOTIDE SEQUENCE</scope>
    <source>
        <tissue evidence="2">Fresh leaf tissue</tissue>
    </source>
</reference>